<dbReference type="AlphaFoldDB" id="M9LQY4"/>
<dbReference type="Proteomes" id="UP000011976">
    <property type="component" value="Unassembled WGS sequence"/>
</dbReference>
<feature type="compositionally biased region" description="Acidic residues" evidence="1">
    <location>
        <begin position="305"/>
        <end position="324"/>
    </location>
</feature>
<name>M9LQY4_PSEA3</name>
<protein>
    <recommendedName>
        <fullName evidence="4">Mediator of RNA polymerase II transcription subunit 8</fullName>
    </recommendedName>
</protein>
<sequence>MPEFRGHRCHPRIDLDNTSTLSIPTIPRAATKIDRLEARITMSSKRSNDVAAAVGPATLGKVQMPAEHLQILQQRFESLLSSIVGLKEEIATVPGVDEWPALLHRYTNLLSHAYSLSSSLLSASPHFLPSQLASFNKVLEAEAENSNLYADVGTSSALFGSLMGASSGGGGGADDGVKATADGLPELSFYDRNNPLPLLLAHPVLPIPDENINFLGALLRTAPEADIIKQESSLVESYDAAKAQAVGRMASEDADVDAQLEQIEDEIAQHDILALRSLRTWYHVRYAPDEEGNVLNVRERLAPADDADENAGEEESEDDDSDDDAQTKAQQLEQRHRRKLDQNCWTADAVSAFLRGQPVRS</sequence>
<evidence type="ECO:0000313" key="2">
    <source>
        <dbReference type="EMBL" id="GAC75166.1"/>
    </source>
</evidence>
<proteinExistence type="predicted"/>
<dbReference type="Gene3D" id="1.20.58.1710">
    <property type="match status" value="1"/>
</dbReference>
<accession>M9LQY4</accession>
<gene>
    <name evidence="2" type="ORF">PANT_14c00073</name>
</gene>
<organism evidence="2 3">
    <name type="scientific">Pseudozyma antarctica (strain T-34)</name>
    <name type="common">Yeast</name>
    <name type="synonym">Candida antarctica</name>
    <dbReference type="NCBI Taxonomy" id="1151754"/>
    <lineage>
        <taxon>Eukaryota</taxon>
        <taxon>Fungi</taxon>
        <taxon>Dikarya</taxon>
        <taxon>Basidiomycota</taxon>
        <taxon>Ustilaginomycotina</taxon>
        <taxon>Ustilaginomycetes</taxon>
        <taxon>Ustilaginales</taxon>
        <taxon>Ustilaginaceae</taxon>
        <taxon>Moesziomyces</taxon>
    </lineage>
</organism>
<evidence type="ECO:0008006" key="4">
    <source>
        <dbReference type="Google" id="ProtNLM"/>
    </source>
</evidence>
<dbReference type="OrthoDB" id="3361461at2759"/>
<reference evidence="3" key="1">
    <citation type="journal article" date="2013" name="Genome Announc.">
        <title>Genome sequence of the basidiomycetous yeast Pseudozyma antarctica T-34, a producer of the glycolipid biosurfactants mannosylerythritol lipids.</title>
        <authorList>
            <person name="Morita T."/>
            <person name="Koike H."/>
            <person name="Koyama Y."/>
            <person name="Hagiwara H."/>
            <person name="Ito E."/>
            <person name="Fukuoka T."/>
            <person name="Imura T."/>
            <person name="Machida M."/>
            <person name="Kitamoto D."/>
        </authorList>
    </citation>
    <scope>NUCLEOTIDE SEQUENCE [LARGE SCALE GENOMIC DNA]</scope>
    <source>
        <strain evidence="3">T-34</strain>
    </source>
</reference>
<dbReference type="EMBL" id="DF196780">
    <property type="protein sequence ID" value="GAC75166.1"/>
    <property type="molecule type" value="Genomic_DNA"/>
</dbReference>
<feature type="region of interest" description="Disordered" evidence="1">
    <location>
        <begin position="302"/>
        <end position="341"/>
    </location>
</feature>
<evidence type="ECO:0000313" key="3">
    <source>
        <dbReference type="Proteomes" id="UP000011976"/>
    </source>
</evidence>
<evidence type="ECO:0000256" key="1">
    <source>
        <dbReference type="SAM" id="MobiDB-lite"/>
    </source>
</evidence>